<feature type="region of interest" description="Disordered" evidence="6">
    <location>
        <begin position="700"/>
        <end position="725"/>
    </location>
</feature>
<dbReference type="PROSITE" id="PS51198">
    <property type="entry name" value="UVRD_HELICASE_ATP_BIND"/>
    <property type="match status" value="1"/>
</dbReference>
<sequence>MEPTTIEQEIRREQEYVDRVYTRLDEMVERVAEVRRDGHARGLLDYTGEIKEDDYRSLFERDALVDHAVRRLAVLEAQREGLVFGRLDQRDGEVRYVGRIGVRDAEHEPLVIDWRAPAAATFYQATAVEPMGVVRRRVLRCHGQRVVGIEDDLLDPQAAPPHMHVVGDGALIAALTAARGRRMRDIVATIQREQDTIIRAPSSGVTIISGGPGTGKTVVALHRAAYLLYTERRRLQGGGVLVVGPSPVFMTYIERVLPSLGEHDATLRSVGEIVDGIVATRSDPYDVAVVKGSLRMRRVLSRAVREAAPGVPRELRLYGAGRQLRLDADELAAARRAVVRRNRYNRARTDAARALVAALWRKVGEEAGVPREDFIADVTSRDAFWSFVQAWWPVLRPEEVLAWLADPDRLARAADGVLRPDEIDALARSWSTTDEWSVEDVPLLDELAWLLGEPPEPPRPQDPDDTDDVRIGDVNADAAPAREADGYAHVLVDEAQDLSPMQWRMLGRRGRYASWTIVGDPAQSAWPDPAEAARARDAALGDRPRREYQLTTNYRNSAEIFALAADVIRAVDSDAPLPRAVRTTGVHPTHLDGEPLADTLRDAVARMLEEVEGTVGVILPTARQAEATSWLDGLAADDRVVVTTARASKGLEFDAAVVVEPEAIARESPVGTRTLYVALTRATQRLVTVGGDEKWRARLGELVTRSPSDETRDSSGHDGPAAGAP</sequence>
<dbReference type="GO" id="GO:0003677">
    <property type="term" value="F:DNA binding"/>
    <property type="evidence" value="ECO:0007669"/>
    <property type="project" value="InterPro"/>
</dbReference>
<dbReference type="GO" id="GO:0005829">
    <property type="term" value="C:cytosol"/>
    <property type="evidence" value="ECO:0007669"/>
    <property type="project" value="TreeGrafter"/>
</dbReference>
<dbReference type="AlphaFoldDB" id="A0A3D9V6Q3"/>
<keyword evidence="2 5" id="KW-0378">Hydrolase</keyword>
<dbReference type="RefSeq" id="WP_245940861.1">
    <property type="nucleotide sequence ID" value="NZ_QTUC01000001.1"/>
</dbReference>
<dbReference type="GO" id="GO:0016787">
    <property type="term" value="F:hydrolase activity"/>
    <property type="evidence" value="ECO:0007669"/>
    <property type="project" value="UniProtKB-UniRule"/>
</dbReference>
<feature type="region of interest" description="Disordered" evidence="6">
    <location>
        <begin position="451"/>
        <end position="470"/>
    </location>
</feature>
<dbReference type="PANTHER" id="PTHR11070:SF45">
    <property type="entry name" value="DNA 3'-5' HELICASE"/>
    <property type="match status" value="1"/>
</dbReference>
<evidence type="ECO:0000256" key="1">
    <source>
        <dbReference type="ARBA" id="ARBA00022741"/>
    </source>
</evidence>
<dbReference type="GO" id="GO:0000725">
    <property type="term" value="P:recombinational repair"/>
    <property type="evidence" value="ECO:0007669"/>
    <property type="project" value="TreeGrafter"/>
</dbReference>
<proteinExistence type="predicted"/>
<dbReference type="Proteomes" id="UP000256485">
    <property type="component" value="Unassembled WGS sequence"/>
</dbReference>
<dbReference type="Pfam" id="PF13538">
    <property type="entry name" value="UvrD_C_2"/>
    <property type="match status" value="1"/>
</dbReference>
<keyword evidence="1 5" id="KW-0547">Nucleotide-binding</keyword>
<name>A0A3D9V6Q3_THECX</name>
<dbReference type="GO" id="GO:0043138">
    <property type="term" value="F:3'-5' DNA helicase activity"/>
    <property type="evidence" value="ECO:0007669"/>
    <property type="project" value="TreeGrafter"/>
</dbReference>
<dbReference type="InterPro" id="IPR027785">
    <property type="entry name" value="UvrD-like_helicase_C"/>
</dbReference>
<evidence type="ECO:0000313" key="8">
    <source>
        <dbReference type="EMBL" id="REF34715.1"/>
    </source>
</evidence>
<dbReference type="SUPFAM" id="SSF52540">
    <property type="entry name" value="P-loop containing nucleoside triphosphate hydrolases"/>
    <property type="match status" value="1"/>
</dbReference>
<dbReference type="EMBL" id="QTUC01000001">
    <property type="protein sequence ID" value="REF34715.1"/>
    <property type="molecule type" value="Genomic_DNA"/>
</dbReference>
<protein>
    <submittedName>
        <fullName evidence="8">DNA helicase IV</fullName>
    </submittedName>
</protein>
<dbReference type="Gene3D" id="3.40.50.300">
    <property type="entry name" value="P-loop containing nucleotide triphosphate hydrolases"/>
    <property type="match status" value="3"/>
</dbReference>
<evidence type="ECO:0000259" key="7">
    <source>
        <dbReference type="PROSITE" id="PS51198"/>
    </source>
</evidence>
<keyword evidence="4 5" id="KW-0067">ATP-binding</keyword>
<dbReference type="InterPro" id="IPR027417">
    <property type="entry name" value="P-loop_NTPase"/>
</dbReference>
<feature type="compositionally biased region" description="Basic and acidic residues" evidence="6">
    <location>
        <begin position="707"/>
        <end position="716"/>
    </location>
</feature>
<dbReference type="InterPro" id="IPR000212">
    <property type="entry name" value="DNA_helicase_UvrD/REP"/>
</dbReference>
<reference evidence="8 9" key="1">
    <citation type="submission" date="2018-08" db="EMBL/GenBank/DDBJ databases">
        <title>Sequencing the genomes of 1000 actinobacteria strains.</title>
        <authorList>
            <person name="Klenk H.-P."/>
        </authorList>
    </citation>
    <scope>NUCLEOTIDE SEQUENCE [LARGE SCALE GENOMIC DNA]</scope>
    <source>
        <strain evidence="8 9">DSM 22891</strain>
    </source>
</reference>
<feature type="binding site" evidence="5">
    <location>
        <begin position="210"/>
        <end position="217"/>
    </location>
    <ligand>
        <name>ATP</name>
        <dbReference type="ChEBI" id="CHEBI:30616"/>
    </ligand>
</feature>
<dbReference type="Pfam" id="PF00580">
    <property type="entry name" value="UvrD-helicase"/>
    <property type="match status" value="1"/>
</dbReference>
<evidence type="ECO:0000256" key="3">
    <source>
        <dbReference type="ARBA" id="ARBA00022806"/>
    </source>
</evidence>
<comment type="caution">
    <text evidence="8">The sequence shown here is derived from an EMBL/GenBank/DDBJ whole genome shotgun (WGS) entry which is preliminary data.</text>
</comment>
<gene>
    <name evidence="8" type="ORF">DFJ64_0079</name>
</gene>
<evidence type="ECO:0000256" key="6">
    <source>
        <dbReference type="SAM" id="MobiDB-lite"/>
    </source>
</evidence>
<dbReference type="PANTHER" id="PTHR11070">
    <property type="entry name" value="UVRD / RECB / PCRA DNA HELICASE FAMILY MEMBER"/>
    <property type="match status" value="1"/>
</dbReference>
<keyword evidence="9" id="KW-1185">Reference proteome</keyword>
<dbReference type="GO" id="GO:0005524">
    <property type="term" value="F:ATP binding"/>
    <property type="evidence" value="ECO:0007669"/>
    <property type="project" value="UniProtKB-UniRule"/>
</dbReference>
<accession>A0A3D9V6Q3</accession>
<evidence type="ECO:0000256" key="5">
    <source>
        <dbReference type="PROSITE-ProRule" id="PRU00560"/>
    </source>
</evidence>
<dbReference type="InterPro" id="IPR014016">
    <property type="entry name" value="UvrD-like_ATP-bd"/>
</dbReference>
<evidence type="ECO:0000256" key="2">
    <source>
        <dbReference type="ARBA" id="ARBA00022801"/>
    </source>
</evidence>
<evidence type="ECO:0000256" key="4">
    <source>
        <dbReference type="ARBA" id="ARBA00022840"/>
    </source>
</evidence>
<feature type="domain" description="UvrD-like helicase ATP-binding" evidence="7">
    <location>
        <begin position="189"/>
        <end position="557"/>
    </location>
</feature>
<evidence type="ECO:0000313" key="9">
    <source>
        <dbReference type="Proteomes" id="UP000256485"/>
    </source>
</evidence>
<organism evidence="8 9">
    <name type="scientific">Thermasporomyces composti</name>
    <dbReference type="NCBI Taxonomy" id="696763"/>
    <lineage>
        <taxon>Bacteria</taxon>
        <taxon>Bacillati</taxon>
        <taxon>Actinomycetota</taxon>
        <taxon>Actinomycetes</taxon>
        <taxon>Propionibacteriales</taxon>
        <taxon>Nocardioidaceae</taxon>
        <taxon>Thermasporomyces</taxon>
    </lineage>
</organism>
<keyword evidence="3 5" id="KW-0347">Helicase</keyword>